<feature type="compositionally biased region" description="Gly residues" evidence="1">
    <location>
        <begin position="159"/>
        <end position="176"/>
    </location>
</feature>
<gene>
    <name evidence="2" type="ORF">IDM40_12340</name>
</gene>
<dbReference type="RefSeq" id="WP_193122116.1">
    <property type="nucleotide sequence ID" value="NZ_JADBGI010000009.1"/>
</dbReference>
<feature type="region of interest" description="Disordered" evidence="1">
    <location>
        <begin position="142"/>
        <end position="181"/>
    </location>
</feature>
<evidence type="ECO:0000313" key="3">
    <source>
        <dbReference type="Proteomes" id="UP000806528"/>
    </source>
</evidence>
<name>A0ABR9P6L8_9ACTN</name>
<evidence type="ECO:0000256" key="1">
    <source>
        <dbReference type="SAM" id="MobiDB-lite"/>
    </source>
</evidence>
<evidence type="ECO:0000313" key="2">
    <source>
        <dbReference type="EMBL" id="MBE2999489.1"/>
    </source>
</evidence>
<organism evidence="2 3">
    <name type="scientific">Nocardiopsis coralli</name>
    <dbReference type="NCBI Taxonomy" id="2772213"/>
    <lineage>
        <taxon>Bacteria</taxon>
        <taxon>Bacillati</taxon>
        <taxon>Actinomycetota</taxon>
        <taxon>Actinomycetes</taxon>
        <taxon>Streptosporangiales</taxon>
        <taxon>Nocardiopsidaceae</taxon>
        <taxon>Nocardiopsis</taxon>
    </lineage>
</organism>
<dbReference type="Proteomes" id="UP000806528">
    <property type="component" value="Unassembled WGS sequence"/>
</dbReference>
<accession>A0ABR9P6L8</accession>
<comment type="caution">
    <text evidence="2">The sequence shown here is derived from an EMBL/GenBank/DDBJ whole genome shotgun (WGS) entry which is preliminary data.</text>
</comment>
<keyword evidence="3" id="KW-1185">Reference proteome</keyword>
<sequence>MDLGFLRPLYSTDAPVASVHLDTSRQSTDADKEIELRWRHLRQHLAELGTDRATLDVLEEAVGDGSSRSYGHHGQSLFASRGELLGEHTLAIPPQSDRATWMPVPDPLPLVVDRGRHIPYVLVALDRVNAKVVGYTDRPTERPVLEEDSQGETMHNIDGLGGRGGPGQRGGLGGRGNAKHAAQEMWRENTAKVAEHVREAVRAVDAKIILVGGDEEAIAYLRDNLGPRQLTTPIRHIPGGRGGPDAQARLHEAAEQALSDFIIGEHDAALEDYQQKLAHDQAVKGTDEAVHMLTEARVQTLFLGAERQGESELHASLHQPILVAKDPADLGQPEPEVFRAPASALMLRSAVASHASFTELLDHGQTSADNGAILRFANNNH</sequence>
<proteinExistence type="predicted"/>
<dbReference type="InterPro" id="IPR040701">
    <property type="entry name" value="Bact_RF_family2"/>
</dbReference>
<dbReference type="Pfam" id="PF18844">
    <property type="entry name" value="baeRF_family2"/>
    <property type="match status" value="1"/>
</dbReference>
<protein>
    <recommendedName>
        <fullName evidence="4">Peptide chain release factor 1</fullName>
    </recommendedName>
</protein>
<reference evidence="2 3" key="1">
    <citation type="submission" date="2020-09" db="EMBL/GenBank/DDBJ databases">
        <title>Diversity and distribution of actinomycetes associated with coral in the coast of Hainan.</title>
        <authorList>
            <person name="Li F."/>
        </authorList>
    </citation>
    <scope>NUCLEOTIDE SEQUENCE [LARGE SCALE GENOMIC DNA]</scope>
    <source>
        <strain evidence="2 3">HNM0947</strain>
    </source>
</reference>
<dbReference type="EMBL" id="JADBGI010000009">
    <property type="protein sequence ID" value="MBE2999489.1"/>
    <property type="molecule type" value="Genomic_DNA"/>
</dbReference>
<evidence type="ECO:0008006" key="4">
    <source>
        <dbReference type="Google" id="ProtNLM"/>
    </source>
</evidence>